<feature type="site" description="May be important for catalysis" evidence="7">
    <location>
        <position position="314"/>
    </location>
</feature>
<dbReference type="PIRSF" id="PIRSF001092">
    <property type="entry name" value="Alpha-L-fucosidase"/>
    <property type="match status" value="1"/>
</dbReference>
<dbReference type="InterPro" id="IPR057739">
    <property type="entry name" value="Glyco_hydro_29_N"/>
</dbReference>
<evidence type="ECO:0000256" key="2">
    <source>
        <dbReference type="ARBA" id="ARBA00007951"/>
    </source>
</evidence>
<dbReference type="GO" id="GO:0016139">
    <property type="term" value="P:glycoside catabolic process"/>
    <property type="evidence" value="ECO:0007669"/>
    <property type="project" value="TreeGrafter"/>
</dbReference>
<keyword evidence="4 8" id="KW-0732">Signal</keyword>
<dbReference type="Pfam" id="PF01120">
    <property type="entry name" value="Alpha_L_fucos"/>
    <property type="match status" value="1"/>
</dbReference>
<dbReference type="SMART" id="SM00812">
    <property type="entry name" value="Alpha_L_fucos"/>
    <property type="match status" value="1"/>
</dbReference>
<evidence type="ECO:0000313" key="11">
    <source>
        <dbReference type="EMBL" id="KXT45397.1"/>
    </source>
</evidence>
<comment type="caution">
    <text evidence="11">The sequence shown here is derived from an EMBL/GenBank/DDBJ whole genome shotgun (WGS) entry which is preliminary data.</text>
</comment>
<evidence type="ECO:0000256" key="1">
    <source>
        <dbReference type="ARBA" id="ARBA00004071"/>
    </source>
</evidence>
<keyword evidence="5" id="KW-0378">Hydrolase</keyword>
<feature type="domain" description="Alpha-L-fucosidase C-terminal" evidence="10">
    <location>
        <begin position="396"/>
        <end position="476"/>
    </location>
</feature>
<sequence length="478" mass="55730">MILNKMRKMKKKIIASLFAMFIGGIAVFAQDPMVDKKNTDSKPPYIYPEESIVRENIEKWQDMKFGVFIHWGTYSQWGIVESWSICPEAYKFCMVRPEGMNYFDYVRKYEDLKKTFNPVKFNPEKWAGAAEYAGMKYVVFTTKHHDGFNMYDTQYSDYKITDVECPFHTDANADIAKRIFDAFRGKGMMAGAYYSIADWNNNDYWWDYFPPKDRNINYPPEMFPEKWQRLNDFINNQLNELTGGKYGNLGMLWFDLCDASPDRHPQWERFAKTVRTNQPGIMMVARHTNTIYENYRTPEQKIPDRALDYPWEACMTMATQWSYKPDDSYKSTHDILTTLVQIVSRGGNFLLNVGPGPDGELAPEAYQRLKEIGDWMQVNSEGIHGTKAIAPYKEDRIAFTSKDNNVYAFYLNAKDEYMPSVVKIRSFVPVSAKSVFLMGHNRPLKWKKTGDGIEIIIPESVRKNPPCDLVWGFKLKIK</sequence>
<dbReference type="PANTHER" id="PTHR10030:SF37">
    <property type="entry name" value="ALPHA-L-FUCOSIDASE-RELATED"/>
    <property type="match status" value="1"/>
</dbReference>
<keyword evidence="6" id="KW-0326">Glycosidase</keyword>
<dbReference type="Proteomes" id="UP000070319">
    <property type="component" value="Unassembled WGS sequence"/>
</dbReference>
<name>A0A139L1S4_9BACE</name>
<protein>
    <recommendedName>
        <fullName evidence="3">alpha-L-fucosidase</fullName>
        <ecNumber evidence="3">3.2.1.51</ecNumber>
    </recommendedName>
</protein>
<dbReference type="InterPro" id="IPR017853">
    <property type="entry name" value="GH"/>
</dbReference>
<accession>A0A139L1S4</accession>
<evidence type="ECO:0000256" key="8">
    <source>
        <dbReference type="SAM" id="SignalP"/>
    </source>
</evidence>
<dbReference type="InterPro" id="IPR031919">
    <property type="entry name" value="Fucosidase_C"/>
</dbReference>
<comment type="similarity">
    <text evidence="2">Belongs to the glycosyl hydrolase 29 family.</text>
</comment>
<dbReference type="InterPro" id="IPR013780">
    <property type="entry name" value="Glyco_hydro_b"/>
</dbReference>
<dbReference type="EMBL" id="LTDF01000137">
    <property type="protein sequence ID" value="KXT45397.1"/>
    <property type="molecule type" value="Genomic_DNA"/>
</dbReference>
<dbReference type="Gene3D" id="3.20.20.80">
    <property type="entry name" value="Glycosidases"/>
    <property type="match status" value="1"/>
</dbReference>
<evidence type="ECO:0000256" key="4">
    <source>
        <dbReference type="ARBA" id="ARBA00022729"/>
    </source>
</evidence>
<dbReference type="GO" id="GO:0006004">
    <property type="term" value="P:fucose metabolic process"/>
    <property type="evidence" value="ECO:0007669"/>
    <property type="project" value="InterPro"/>
</dbReference>
<dbReference type="InterPro" id="IPR000933">
    <property type="entry name" value="Glyco_hydro_29"/>
</dbReference>
<feature type="chain" id="PRO_5007487062" description="alpha-L-fucosidase" evidence="8">
    <location>
        <begin position="30"/>
        <end position="478"/>
    </location>
</feature>
<comment type="function">
    <text evidence="1">Alpha-L-fucosidase is responsible for hydrolyzing the alpha-1,6-linked fucose joined to the reducing-end N-acetylglucosamine of the carbohydrate moieties of glycoproteins.</text>
</comment>
<evidence type="ECO:0000259" key="9">
    <source>
        <dbReference type="Pfam" id="PF01120"/>
    </source>
</evidence>
<dbReference type="PATRIC" id="fig|329854.7.peg.3611"/>
<evidence type="ECO:0000256" key="7">
    <source>
        <dbReference type="PIRSR" id="PIRSR001092-1"/>
    </source>
</evidence>
<evidence type="ECO:0000313" key="12">
    <source>
        <dbReference type="Proteomes" id="UP000070319"/>
    </source>
</evidence>
<evidence type="ECO:0000256" key="6">
    <source>
        <dbReference type="ARBA" id="ARBA00023295"/>
    </source>
</evidence>
<dbReference type="AlphaFoldDB" id="A0A139L1S4"/>
<evidence type="ECO:0000259" key="10">
    <source>
        <dbReference type="Pfam" id="PF16757"/>
    </source>
</evidence>
<dbReference type="Gene3D" id="2.60.40.1180">
    <property type="entry name" value="Golgi alpha-mannosidase II"/>
    <property type="match status" value="1"/>
</dbReference>
<proteinExistence type="inferred from homology"/>
<dbReference type="SUPFAM" id="SSF51445">
    <property type="entry name" value="(Trans)glycosidases"/>
    <property type="match status" value="1"/>
</dbReference>
<organism evidence="11">
    <name type="scientific">Bacteroides intestinalis</name>
    <dbReference type="NCBI Taxonomy" id="329854"/>
    <lineage>
        <taxon>Bacteria</taxon>
        <taxon>Pseudomonadati</taxon>
        <taxon>Bacteroidota</taxon>
        <taxon>Bacteroidia</taxon>
        <taxon>Bacteroidales</taxon>
        <taxon>Bacteroidaceae</taxon>
        <taxon>Bacteroides</taxon>
    </lineage>
</organism>
<feature type="signal peptide" evidence="8">
    <location>
        <begin position="1"/>
        <end position="29"/>
    </location>
</feature>
<dbReference type="PRINTS" id="PR00741">
    <property type="entry name" value="GLHYDRLASE29"/>
</dbReference>
<dbReference type="PANTHER" id="PTHR10030">
    <property type="entry name" value="ALPHA-L-FUCOSIDASE"/>
    <property type="match status" value="1"/>
</dbReference>
<dbReference type="GO" id="GO:0005764">
    <property type="term" value="C:lysosome"/>
    <property type="evidence" value="ECO:0007669"/>
    <property type="project" value="TreeGrafter"/>
</dbReference>
<dbReference type="EC" id="3.2.1.51" evidence="3"/>
<reference evidence="11 12" key="1">
    <citation type="submission" date="2016-02" db="EMBL/GenBank/DDBJ databases">
        <authorList>
            <person name="Wen L."/>
            <person name="He K."/>
            <person name="Yang H."/>
        </authorList>
    </citation>
    <scope>NUCLEOTIDE SEQUENCE [LARGE SCALE GENOMIC DNA]</scope>
    <source>
        <strain evidence="11 12">KLE1704</strain>
    </source>
</reference>
<dbReference type="Pfam" id="PF16757">
    <property type="entry name" value="Fucosidase_C"/>
    <property type="match status" value="1"/>
</dbReference>
<dbReference type="GO" id="GO:0004560">
    <property type="term" value="F:alpha-L-fucosidase activity"/>
    <property type="evidence" value="ECO:0007669"/>
    <property type="project" value="InterPro"/>
</dbReference>
<evidence type="ECO:0000256" key="3">
    <source>
        <dbReference type="ARBA" id="ARBA00012662"/>
    </source>
</evidence>
<evidence type="ECO:0000256" key="5">
    <source>
        <dbReference type="ARBA" id="ARBA00022801"/>
    </source>
</evidence>
<gene>
    <name evidence="11" type="ORF">HMPREF2531_03544</name>
</gene>
<dbReference type="InterPro" id="IPR016286">
    <property type="entry name" value="FUC_metazoa-typ"/>
</dbReference>
<feature type="domain" description="Glycoside hydrolase family 29 N-terminal" evidence="9">
    <location>
        <begin position="36"/>
        <end position="381"/>
    </location>
</feature>